<keyword evidence="3" id="KW-0175">Coiled coil</keyword>
<dbReference type="PROSITE" id="PS50002">
    <property type="entry name" value="SH3"/>
    <property type="match status" value="1"/>
</dbReference>
<dbReference type="InterPro" id="IPR013761">
    <property type="entry name" value="SAM/pointed_sf"/>
</dbReference>
<dbReference type="CDD" id="cd17039">
    <property type="entry name" value="Ubl_ubiquitin_like"/>
    <property type="match status" value="1"/>
</dbReference>
<evidence type="ECO:0000259" key="7">
    <source>
        <dbReference type="PROSITE" id="PS50105"/>
    </source>
</evidence>
<dbReference type="SUPFAM" id="SSF50729">
    <property type="entry name" value="PH domain-like"/>
    <property type="match status" value="1"/>
</dbReference>
<dbReference type="InterPro" id="IPR001849">
    <property type="entry name" value="PH_domain"/>
</dbReference>
<accession>A0A0D2X5P6</accession>
<dbReference type="PROSITE" id="PS50105">
    <property type="entry name" value="SAM_DOMAIN"/>
    <property type="match status" value="1"/>
</dbReference>
<protein>
    <submittedName>
        <fullName evidence="8">Uncharacterized protein</fullName>
    </submittedName>
</protein>
<dbReference type="CDD" id="cd00174">
    <property type="entry name" value="SH3"/>
    <property type="match status" value="1"/>
</dbReference>
<dbReference type="AlphaFoldDB" id="A0A0D2X5P6"/>
<evidence type="ECO:0000256" key="1">
    <source>
        <dbReference type="ARBA" id="ARBA00022443"/>
    </source>
</evidence>
<dbReference type="InterPro" id="IPR041681">
    <property type="entry name" value="PH_9"/>
</dbReference>
<evidence type="ECO:0000259" key="6">
    <source>
        <dbReference type="PROSITE" id="PS50003"/>
    </source>
</evidence>
<dbReference type="SUPFAM" id="SSF54236">
    <property type="entry name" value="Ubiquitin-like"/>
    <property type="match status" value="1"/>
</dbReference>
<evidence type="ECO:0000256" key="3">
    <source>
        <dbReference type="SAM" id="Coils"/>
    </source>
</evidence>
<dbReference type="RefSeq" id="XP_011270885.1">
    <property type="nucleotide sequence ID" value="XM_011272583.1"/>
</dbReference>
<dbReference type="InterPro" id="IPR036028">
    <property type="entry name" value="SH3-like_dom_sf"/>
</dbReference>
<reference evidence="9" key="1">
    <citation type="submission" date="2011-02" db="EMBL/GenBank/DDBJ databases">
        <title>The Genome Sequence of Capsaspora owczarzaki ATCC 30864.</title>
        <authorList>
            <person name="Russ C."/>
            <person name="Cuomo C."/>
            <person name="Burger G."/>
            <person name="Gray M.W."/>
            <person name="Holland P.W.H."/>
            <person name="King N."/>
            <person name="Lang F.B.F."/>
            <person name="Roger A.J."/>
            <person name="Ruiz-Trillo I."/>
            <person name="Young S.K."/>
            <person name="Zeng Q."/>
            <person name="Gargeya S."/>
            <person name="Alvarado L."/>
            <person name="Berlin A."/>
            <person name="Chapman S.B."/>
            <person name="Chen Z."/>
            <person name="Freedman E."/>
            <person name="Gellesch M."/>
            <person name="Goldberg J."/>
            <person name="Griggs A."/>
            <person name="Gujja S."/>
            <person name="Heilman E."/>
            <person name="Heiman D."/>
            <person name="Howarth C."/>
            <person name="Mehta T."/>
            <person name="Neiman D."/>
            <person name="Pearson M."/>
            <person name="Roberts A."/>
            <person name="Saif S."/>
            <person name="Shea T."/>
            <person name="Shenoy N."/>
            <person name="Sisk P."/>
            <person name="Stolte C."/>
            <person name="Sykes S."/>
            <person name="White J."/>
            <person name="Yandava C."/>
            <person name="Haas B."/>
            <person name="Nusbaum C."/>
            <person name="Birren B."/>
        </authorList>
    </citation>
    <scope>NUCLEOTIDE SEQUENCE</scope>
    <source>
        <strain evidence="9">ATCC 30864</strain>
    </source>
</reference>
<dbReference type="Pfam" id="PF15410">
    <property type="entry name" value="PH_9"/>
    <property type="match status" value="1"/>
</dbReference>
<gene>
    <name evidence="8" type="ORF">CAOG_009172</name>
</gene>
<organism evidence="8 9">
    <name type="scientific">Capsaspora owczarzaki (strain ATCC 30864)</name>
    <dbReference type="NCBI Taxonomy" id="595528"/>
    <lineage>
        <taxon>Eukaryota</taxon>
        <taxon>Filasterea</taxon>
        <taxon>Capsaspora</taxon>
    </lineage>
</organism>
<dbReference type="Proteomes" id="UP000008743">
    <property type="component" value="Unassembled WGS sequence"/>
</dbReference>
<feature type="compositionally biased region" description="Polar residues" evidence="4">
    <location>
        <begin position="255"/>
        <end position="264"/>
    </location>
</feature>
<dbReference type="Pfam" id="PF07653">
    <property type="entry name" value="SH3_2"/>
    <property type="match status" value="1"/>
</dbReference>
<sequence>MSDVVESWTEDAVIHWLSGLSPDIARYAGAFRLNNITGKRLVSLTSEKLAKMGVASLGHQDDILEGIQALIAQPKAGLVMETVPLRTADQLTSEQQLDHAVEQFSDNIAVLIRVVKANPGIDVEIINYAAMTLSPCGELIKLMANHSNQTPYWINQRQLLTQSCALLGGKAQDIRTNGLSDERQSEMATAIPALVKRFRDCSELLRSELHVVQIAVAGSPEPQRPVSPPMTPYVEVPDSIPSRPVTPTYIPLPTPSSKRTSMARDSNDRAMTNYEEVTKELALRKHADPERMEQSKAGLATLDAQVGAQSLTRLLIAVERHLNVARQLLEDILPSMSQLTSSLESALFSVCDDVPFEVLPTSNIYEVKVQLAELFGLSSWQLIELTRIGRPLRNPSTVADCQLTDDAVVFVLDHEMPSSQQAPQPKAPNAIPSSASVASMRSLGQAASTLAASPDVPASPTPDPQAVAHEKAARLQTQMEELQAAIAAAEKEKQFSLDALNKLAGERKKDKVAIAAAKADFRDKSDRLDFVQRELVKLRAEGEDVVNNDLKGWFNRCKKKGSSESSWKRNFLVFTNEVHMWNGNEAIRDVSLNFYTMDITKTAFPKLKFRLDLTGSRTDIAYTYKKRQNVFLVQTADGKEYLLQAEDQLTMHLWVKSIQAACGLGDEAIKSSMLATTRKTVGKKEAKKMANALKSLSTPPSSAPPTPTLSAPTSASASALGSVAPVVLAHAQAMMNYEPVNAGAFDLKFNAGDIVLVTHRGADGWWEGMCRGKSGRFHESFVKEIDRQAASKLVAQEKQAMSTLKKKTNRGSVAFSTLYQAS</sequence>
<dbReference type="STRING" id="595528.A0A0D2X5P6"/>
<dbReference type="InterPro" id="IPR051566">
    <property type="entry name" value="CNKSR"/>
</dbReference>
<dbReference type="PROSITE" id="PS50003">
    <property type="entry name" value="PH_DOMAIN"/>
    <property type="match status" value="1"/>
</dbReference>
<evidence type="ECO:0000256" key="2">
    <source>
        <dbReference type="PROSITE-ProRule" id="PRU00192"/>
    </source>
</evidence>
<evidence type="ECO:0000259" key="5">
    <source>
        <dbReference type="PROSITE" id="PS50002"/>
    </source>
</evidence>
<evidence type="ECO:0000313" key="8">
    <source>
        <dbReference type="EMBL" id="KJE98174.1"/>
    </source>
</evidence>
<feature type="domain" description="SAM" evidence="7">
    <location>
        <begin position="8"/>
        <end position="73"/>
    </location>
</feature>
<dbReference type="SUPFAM" id="SSF47769">
    <property type="entry name" value="SAM/Pointed domain"/>
    <property type="match status" value="1"/>
</dbReference>
<dbReference type="InterPro" id="IPR001660">
    <property type="entry name" value="SAM"/>
</dbReference>
<feature type="region of interest" description="Disordered" evidence="4">
    <location>
        <begin position="695"/>
        <end position="714"/>
    </location>
</feature>
<dbReference type="SMART" id="SM00326">
    <property type="entry name" value="SH3"/>
    <property type="match status" value="1"/>
</dbReference>
<dbReference type="SMART" id="SM00233">
    <property type="entry name" value="PH"/>
    <property type="match status" value="1"/>
</dbReference>
<dbReference type="InterPro" id="IPR029071">
    <property type="entry name" value="Ubiquitin-like_domsf"/>
</dbReference>
<dbReference type="InterPro" id="IPR001452">
    <property type="entry name" value="SH3_domain"/>
</dbReference>
<keyword evidence="9" id="KW-1185">Reference proteome</keyword>
<dbReference type="SUPFAM" id="SSF50044">
    <property type="entry name" value="SH3-domain"/>
    <property type="match status" value="1"/>
</dbReference>
<name>A0A0D2X5P6_CAPO3</name>
<keyword evidence="1 2" id="KW-0728">SH3 domain</keyword>
<dbReference type="Gene3D" id="1.10.150.50">
    <property type="entry name" value="Transcription Factor, Ets-1"/>
    <property type="match status" value="1"/>
</dbReference>
<feature type="domain" description="PH" evidence="6">
    <location>
        <begin position="547"/>
        <end position="663"/>
    </location>
</feature>
<dbReference type="Gene3D" id="2.30.30.40">
    <property type="entry name" value="SH3 Domains"/>
    <property type="match status" value="1"/>
</dbReference>
<feature type="coiled-coil region" evidence="3">
    <location>
        <begin position="465"/>
        <end position="541"/>
    </location>
</feature>
<evidence type="ECO:0000256" key="4">
    <source>
        <dbReference type="SAM" id="MobiDB-lite"/>
    </source>
</evidence>
<proteinExistence type="predicted"/>
<evidence type="ECO:0000313" key="9">
    <source>
        <dbReference type="Proteomes" id="UP000008743"/>
    </source>
</evidence>
<feature type="region of interest" description="Disordered" evidence="4">
    <location>
        <begin position="244"/>
        <end position="267"/>
    </location>
</feature>
<feature type="domain" description="SH3" evidence="5">
    <location>
        <begin position="726"/>
        <end position="787"/>
    </location>
</feature>
<dbReference type="Gene3D" id="2.30.29.30">
    <property type="entry name" value="Pleckstrin-homology domain (PH domain)/Phosphotyrosine-binding domain (PTB)"/>
    <property type="match status" value="1"/>
</dbReference>
<dbReference type="PANTHER" id="PTHR12844:SF42">
    <property type="entry name" value="CONNECTOR ENHANCER OF KSR PROTEIN CNK"/>
    <property type="match status" value="1"/>
</dbReference>
<dbReference type="OrthoDB" id="10255964at2759"/>
<dbReference type="InterPro" id="IPR011993">
    <property type="entry name" value="PH-like_dom_sf"/>
</dbReference>
<dbReference type="EMBL" id="KE346376">
    <property type="protein sequence ID" value="KJE98174.1"/>
    <property type="molecule type" value="Genomic_DNA"/>
</dbReference>
<dbReference type="PANTHER" id="PTHR12844">
    <property type="entry name" value="CONNECTOR ENCHANCER OF KINASE SUPPRESSOR OF RAS"/>
    <property type="match status" value="1"/>
</dbReference>
<dbReference type="Pfam" id="PF07647">
    <property type="entry name" value="SAM_2"/>
    <property type="match status" value="1"/>
</dbReference>
<dbReference type="InParanoid" id="A0A0D2X5P6"/>
<dbReference type="SMART" id="SM00454">
    <property type="entry name" value="SAM"/>
    <property type="match status" value="1"/>
</dbReference>